<evidence type="ECO:0000313" key="3">
    <source>
        <dbReference type="Proteomes" id="UP000078560"/>
    </source>
</evidence>
<dbReference type="AlphaFoldDB" id="A0A1A8WCX0"/>
<dbReference type="EMBL" id="FLQU01000834">
    <property type="protein sequence ID" value="SBS89868.1"/>
    <property type="molecule type" value="Genomic_DNA"/>
</dbReference>
<organism evidence="2 3">
    <name type="scientific">Plasmodium ovale curtisi</name>
    <dbReference type="NCBI Taxonomy" id="864141"/>
    <lineage>
        <taxon>Eukaryota</taxon>
        <taxon>Sar</taxon>
        <taxon>Alveolata</taxon>
        <taxon>Apicomplexa</taxon>
        <taxon>Aconoidasida</taxon>
        <taxon>Haemosporida</taxon>
        <taxon>Plasmodiidae</taxon>
        <taxon>Plasmodium</taxon>
        <taxon>Plasmodium (Plasmodium)</taxon>
    </lineage>
</organism>
<feature type="region of interest" description="Disordered" evidence="1">
    <location>
        <begin position="226"/>
        <end position="256"/>
    </location>
</feature>
<reference evidence="3" key="1">
    <citation type="submission" date="2016-05" db="EMBL/GenBank/DDBJ databases">
        <authorList>
            <person name="Naeem Raeece"/>
        </authorList>
    </citation>
    <scope>NUCLEOTIDE SEQUENCE [LARGE SCALE GENOMIC DNA]</scope>
</reference>
<dbReference type="Proteomes" id="UP000078560">
    <property type="component" value="Unassembled WGS sequence"/>
</dbReference>
<evidence type="ECO:0000313" key="2">
    <source>
        <dbReference type="EMBL" id="SBS89868.1"/>
    </source>
</evidence>
<sequence length="325" mass="38126">MNSHDEDKYVSYNTLSEYISHKVVLDYYANDSHTYYKEYCEKIIETYLNGDSAYIKPCIALLKYSYNSKQDSSLSFFPIPCESISMWLKEQTKDILNNAYTISQFYKILQSHDRSKSLVDGVCDGKINDIETLLFDKLQILYNLYVNLSNYRNIWFDSDINNCKYANICADSYEEHIPSCNSTNPNPFCKALFIFGEQYNYEMQTEYGCKDIKKKILTYPGQENTEIQQERRDTANPLQTTPAQMGEGPREVGSSEHDSLHYSNIIPVSIILLFTSLRSILRHWIGEKKKKWCNNYEHDDQLPYNSENEETDLKNMRYNIQYHTA</sequence>
<gene>
    <name evidence="2" type="ORF">POVCU2_0058350</name>
</gene>
<name>A0A1A8WCX0_PLAOA</name>
<protein>
    <submittedName>
        <fullName evidence="2">PIR Superfamily Protein</fullName>
    </submittedName>
</protein>
<proteinExistence type="predicted"/>
<evidence type="ECO:0000256" key="1">
    <source>
        <dbReference type="SAM" id="MobiDB-lite"/>
    </source>
</evidence>
<accession>A0A1A8WCX0</accession>